<sequence>MAEGPAYISSHSADVILSDIRPIKLKGDALAALNEFLDEFLYRILGAARSLATGRLRAGLLGVLPTALGKEALLEAEVELRAYWDRTDPARGASAGAEDDSRSFHISWAFEVCSTSHVSSIC</sequence>
<accession>A0A550CSV0</accession>
<name>A0A550CSV0_9AGAR</name>
<dbReference type="EMBL" id="VDMD01000002">
    <property type="protein sequence ID" value="TRM67870.1"/>
    <property type="molecule type" value="Genomic_DNA"/>
</dbReference>
<keyword evidence="2" id="KW-1185">Reference proteome</keyword>
<protein>
    <submittedName>
        <fullName evidence="1">Uncharacterized protein</fullName>
    </submittedName>
</protein>
<dbReference type="STRING" id="97359.A0A550CSV0"/>
<proteinExistence type="predicted"/>
<dbReference type="AlphaFoldDB" id="A0A550CSV0"/>
<organism evidence="1 2">
    <name type="scientific">Schizophyllum amplum</name>
    <dbReference type="NCBI Taxonomy" id="97359"/>
    <lineage>
        <taxon>Eukaryota</taxon>
        <taxon>Fungi</taxon>
        <taxon>Dikarya</taxon>
        <taxon>Basidiomycota</taxon>
        <taxon>Agaricomycotina</taxon>
        <taxon>Agaricomycetes</taxon>
        <taxon>Agaricomycetidae</taxon>
        <taxon>Agaricales</taxon>
        <taxon>Schizophyllaceae</taxon>
        <taxon>Schizophyllum</taxon>
    </lineage>
</organism>
<reference evidence="1 2" key="1">
    <citation type="journal article" date="2019" name="New Phytol.">
        <title>Comparative genomics reveals unique wood-decay strategies and fruiting body development in the Schizophyllaceae.</title>
        <authorList>
            <person name="Almasi E."/>
            <person name="Sahu N."/>
            <person name="Krizsan K."/>
            <person name="Balint B."/>
            <person name="Kovacs G.M."/>
            <person name="Kiss B."/>
            <person name="Cseklye J."/>
            <person name="Drula E."/>
            <person name="Henrissat B."/>
            <person name="Nagy I."/>
            <person name="Chovatia M."/>
            <person name="Adam C."/>
            <person name="LaButti K."/>
            <person name="Lipzen A."/>
            <person name="Riley R."/>
            <person name="Grigoriev I.V."/>
            <person name="Nagy L.G."/>
        </authorList>
    </citation>
    <scope>NUCLEOTIDE SEQUENCE [LARGE SCALE GENOMIC DNA]</scope>
    <source>
        <strain evidence="1 2">NL-1724</strain>
    </source>
</reference>
<evidence type="ECO:0000313" key="1">
    <source>
        <dbReference type="EMBL" id="TRM67870.1"/>
    </source>
</evidence>
<gene>
    <name evidence="1" type="ORF">BD626DRAFT_480065</name>
</gene>
<evidence type="ECO:0000313" key="2">
    <source>
        <dbReference type="Proteomes" id="UP000320762"/>
    </source>
</evidence>
<dbReference type="OrthoDB" id="5382203at2759"/>
<dbReference type="Proteomes" id="UP000320762">
    <property type="component" value="Unassembled WGS sequence"/>
</dbReference>
<comment type="caution">
    <text evidence="1">The sequence shown here is derived from an EMBL/GenBank/DDBJ whole genome shotgun (WGS) entry which is preliminary data.</text>
</comment>